<sequence length="582" mass="65518">MKTYISVFLIIVTFCVTIISCNKPKENQLPEAISYNFTPKDTTWKSLSIREKIGQTMIVRAFHKAQVAEFGSIENMMEKYPIGGIFVPYWDYLFTPPRDQVIPTIKNAISDYENASKYPMIVTEDFERGVGSIYSEFTNMPSEMAVGAANNTDLAYKFGNAIAKESNALGVNWLLHPLVDLNMNPLQSLVIERAISDDATRAYPLLKAQIEGMNAQGVVSTIKHFPGDGATIKNQHLITSANNLSISEWNKTFGTMYQKMINEGTPAIMVGHIRFPAYQKEKRNGIFLPASLSEELMVGLLKKKMKFNGIIMSDALNMGGAAGYYDNEIETSLAAFKAGVDMVLWPTLKFMDSLEVRIKRGDIPMSRLNDAVERIWGVREQYNLLKKKGNIFYAITPEETTKIQKDAQEIANSAVTLLTDATKIPLKTSENKKIIIVNISHEDRTNDLRYTQSLLQAKGFEVDTILHNPNFLDWGEKLNFFDKYDKVLVAFENRYFSPLGASLLKDKEALGVWTMGMLPQDKIIAVSYSNPYYVNYYFENAFIGINAYSLDLFSQKAVVETLTGGISFKGTSPVKLEHDMLK</sequence>
<dbReference type="PANTHER" id="PTHR30480:SF13">
    <property type="entry name" value="BETA-HEXOSAMINIDASE"/>
    <property type="match status" value="1"/>
</dbReference>
<dbReference type="EC" id="3.2.1.52" evidence="3"/>
<evidence type="ECO:0000256" key="4">
    <source>
        <dbReference type="ARBA" id="ARBA00022801"/>
    </source>
</evidence>
<dbReference type="InterPro" id="IPR017853">
    <property type="entry name" value="GH"/>
</dbReference>
<name>A0A7L8AIZ7_9FLAO</name>
<dbReference type="InterPro" id="IPR019800">
    <property type="entry name" value="Glyco_hydro_3_AS"/>
</dbReference>
<organism evidence="7 8">
    <name type="scientific">Polaribacter haliotis</name>
    <dbReference type="NCBI Taxonomy" id="1888915"/>
    <lineage>
        <taxon>Bacteria</taxon>
        <taxon>Pseudomonadati</taxon>
        <taxon>Bacteroidota</taxon>
        <taxon>Flavobacteriia</taxon>
        <taxon>Flavobacteriales</taxon>
        <taxon>Flavobacteriaceae</taxon>
    </lineage>
</organism>
<dbReference type="KEGG" id="phal:H9I45_05885"/>
<dbReference type="InterPro" id="IPR036962">
    <property type="entry name" value="Glyco_hydro_3_N_sf"/>
</dbReference>
<dbReference type="InterPro" id="IPR036881">
    <property type="entry name" value="Glyco_hydro_3_C_sf"/>
</dbReference>
<evidence type="ECO:0000256" key="1">
    <source>
        <dbReference type="ARBA" id="ARBA00001231"/>
    </source>
</evidence>
<dbReference type="GO" id="GO:0009254">
    <property type="term" value="P:peptidoglycan turnover"/>
    <property type="evidence" value="ECO:0007669"/>
    <property type="project" value="TreeGrafter"/>
</dbReference>
<dbReference type="Gene3D" id="3.40.50.1700">
    <property type="entry name" value="Glycoside hydrolase family 3 C-terminal domain"/>
    <property type="match status" value="1"/>
</dbReference>
<evidence type="ECO:0000256" key="5">
    <source>
        <dbReference type="ARBA" id="ARBA00023295"/>
    </source>
</evidence>
<dbReference type="GO" id="GO:0005975">
    <property type="term" value="P:carbohydrate metabolic process"/>
    <property type="evidence" value="ECO:0007669"/>
    <property type="project" value="InterPro"/>
</dbReference>
<dbReference type="RefSeq" id="WP_088353152.1">
    <property type="nucleotide sequence ID" value="NZ_CP061813.1"/>
</dbReference>
<protein>
    <recommendedName>
        <fullName evidence="3">beta-N-acetylhexosaminidase</fullName>
        <ecNumber evidence="3">3.2.1.52</ecNumber>
    </recommendedName>
</protein>
<dbReference type="PANTHER" id="PTHR30480">
    <property type="entry name" value="BETA-HEXOSAMINIDASE-RELATED"/>
    <property type="match status" value="1"/>
</dbReference>
<dbReference type="PRINTS" id="PR00133">
    <property type="entry name" value="GLHYDRLASE3"/>
</dbReference>
<evidence type="ECO:0000313" key="7">
    <source>
        <dbReference type="EMBL" id="QOD61972.1"/>
    </source>
</evidence>
<keyword evidence="8" id="KW-1185">Reference proteome</keyword>
<dbReference type="GO" id="GO:0004563">
    <property type="term" value="F:beta-N-acetylhexosaminidase activity"/>
    <property type="evidence" value="ECO:0007669"/>
    <property type="project" value="UniProtKB-EC"/>
</dbReference>
<keyword evidence="5" id="KW-0326">Glycosidase</keyword>
<accession>A0A7L8AIZ7</accession>
<dbReference type="InterPro" id="IPR050226">
    <property type="entry name" value="NagZ_Beta-hexosaminidase"/>
</dbReference>
<comment type="similarity">
    <text evidence="2">Belongs to the glycosyl hydrolase 3 family.</text>
</comment>
<evidence type="ECO:0000256" key="3">
    <source>
        <dbReference type="ARBA" id="ARBA00012663"/>
    </source>
</evidence>
<dbReference type="PROSITE" id="PS00775">
    <property type="entry name" value="GLYCOSYL_HYDROL_F3"/>
    <property type="match status" value="1"/>
</dbReference>
<reference evidence="7 8" key="1">
    <citation type="journal article" date="2016" name="Int. J. Syst. Evol. Microbiol.">
        <title>Polaribacter haliotis sp. nov., isolated from the gut of abalone Haliotis discus hannai.</title>
        <authorList>
            <person name="Kim Y.O."/>
            <person name="Park I.S."/>
            <person name="Park S."/>
            <person name="Nam B.H."/>
            <person name="Park J.M."/>
            <person name="Kim D.G."/>
            <person name="Yoon J.H."/>
        </authorList>
    </citation>
    <scope>NUCLEOTIDE SEQUENCE [LARGE SCALE GENOMIC DNA]</scope>
    <source>
        <strain evidence="7 8">KCTC 52418</strain>
    </source>
</reference>
<dbReference type="PROSITE" id="PS51257">
    <property type="entry name" value="PROKAR_LIPOPROTEIN"/>
    <property type="match status" value="1"/>
</dbReference>
<dbReference type="Proteomes" id="UP000516764">
    <property type="component" value="Chromosome"/>
</dbReference>
<proteinExistence type="inferred from homology"/>
<evidence type="ECO:0000259" key="6">
    <source>
        <dbReference type="Pfam" id="PF00933"/>
    </source>
</evidence>
<comment type="catalytic activity">
    <reaction evidence="1">
        <text>Hydrolysis of terminal non-reducing N-acetyl-D-hexosamine residues in N-acetyl-beta-D-hexosaminides.</text>
        <dbReference type="EC" id="3.2.1.52"/>
    </reaction>
</comment>
<dbReference type="SUPFAM" id="SSF51445">
    <property type="entry name" value="(Trans)glycosidases"/>
    <property type="match status" value="1"/>
</dbReference>
<evidence type="ECO:0000313" key="8">
    <source>
        <dbReference type="Proteomes" id="UP000516764"/>
    </source>
</evidence>
<dbReference type="EMBL" id="CP061813">
    <property type="protein sequence ID" value="QOD61972.1"/>
    <property type="molecule type" value="Genomic_DNA"/>
</dbReference>
<dbReference type="InterPro" id="IPR001764">
    <property type="entry name" value="Glyco_hydro_3_N"/>
</dbReference>
<dbReference type="AlphaFoldDB" id="A0A7L8AIZ7"/>
<evidence type="ECO:0000256" key="2">
    <source>
        <dbReference type="ARBA" id="ARBA00005336"/>
    </source>
</evidence>
<gene>
    <name evidence="7" type="ORF">H9I45_05885</name>
</gene>
<dbReference type="Pfam" id="PF00933">
    <property type="entry name" value="Glyco_hydro_3"/>
    <property type="match status" value="1"/>
</dbReference>
<dbReference type="Gene3D" id="3.20.20.300">
    <property type="entry name" value="Glycoside hydrolase, family 3, N-terminal domain"/>
    <property type="match status" value="1"/>
</dbReference>
<keyword evidence="4 7" id="KW-0378">Hydrolase</keyword>
<dbReference type="OrthoDB" id="9805821at2"/>
<feature type="domain" description="Glycoside hydrolase family 3 N-terminal" evidence="6">
    <location>
        <begin position="49"/>
        <end position="376"/>
    </location>
</feature>